<feature type="region of interest" description="Disordered" evidence="4">
    <location>
        <begin position="1"/>
        <end position="75"/>
    </location>
</feature>
<evidence type="ECO:0000256" key="4">
    <source>
        <dbReference type="SAM" id="MobiDB-lite"/>
    </source>
</evidence>
<dbReference type="InterPro" id="IPR022656">
    <property type="entry name" value="XPA_C"/>
</dbReference>
<feature type="compositionally biased region" description="Polar residues" evidence="4">
    <location>
        <begin position="31"/>
        <end position="47"/>
    </location>
</feature>
<feature type="domain" description="XPA C-terminal" evidence="5">
    <location>
        <begin position="263"/>
        <end position="313"/>
    </location>
</feature>
<evidence type="ECO:0000313" key="7">
    <source>
        <dbReference type="Proteomes" id="UP000726737"/>
    </source>
</evidence>
<dbReference type="InterPro" id="IPR009061">
    <property type="entry name" value="DNA-bd_dom_put_sf"/>
</dbReference>
<dbReference type="GO" id="GO:0070914">
    <property type="term" value="P:UV-damage excision repair"/>
    <property type="evidence" value="ECO:0007669"/>
    <property type="project" value="TreeGrafter"/>
</dbReference>
<evidence type="ECO:0000259" key="5">
    <source>
        <dbReference type="Pfam" id="PF05181"/>
    </source>
</evidence>
<comment type="subcellular location">
    <subcellularLocation>
        <location evidence="1">Nucleus</location>
    </subcellularLocation>
</comment>
<feature type="compositionally biased region" description="Basic and acidic residues" evidence="4">
    <location>
        <begin position="51"/>
        <end position="75"/>
    </location>
</feature>
<dbReference type="SUPFAM" id="SSF46955">
    <property type="entry name" value="Putative DNA-binding domain"/>
    <property type="match status" value="1"/>
</dbReference>
<dbReference type="InterPro" id="IPR037129">
    <property type="entry name" value="XPA_sf"/>
</dbReference>
<name>A0A9P6UB68_9FUNG</name>
<accession>A0A9P6UB68</accession>
<keyword evidence="7" id="KW-1185">Reference proteome</keyword>
<dbReference type="GO" id="GO:0000715">
    <property type="term" value="P:nucleotide-excision repair, DNA damage recognition"/>
    <property type="evidence" value="ECO:0007669"/>
    <property type="project" value="TreeGrafter"/>
</dbReference>
<dbReference type="OrthoDB" id="68328at2759"/>
<evidence type="ECO:0000256" key="3">
    <source>
        <dbReference type="ARBA" id="ARBA00023242"/>
    </source>
</evidence>
<feature type="compositionally biased region" description="Low complexity" evidence="4">
    <location>
        <begin position="1"/>
        <end position="24"/>
    </location>
</feature>
<evidence type="ECO:0000256" key="1">
    <source>
        <dbReference type="ARBA" id="ARBA00004123"/>
    </source>
</evidence>
<evidence type="ECO:0000313" key="6">
    <source>
        <dbReference type="EMBL" id="KAG0267147.1"/>
    </source>
</evidence>
<dbReference type="PANTHER" id="PTHR10142:SF0">
    <property type="entry name" value="DNA REPAIR PROTEIN COMPLEMENTING XP-A CELLS"/>
    <property type="match status" value="1"/>
</dbReference>
<reference evidence="6" key="1">
    <citation type="journal article" date="2020" name="Fungal Divers.">
        <title>Resolving the Mortierellaceae phylogeny through synthesis of multi-gene phylogenetics and phylogenomics.</title>
        <authorList>
            <person name="Vandepol N."/>
            <person name="Liber J."/>
            <person name="Desiro A."/>
            <person name="Na H."/>
            <person name="Kennedy M."/>
            <person name="Barry K."/>
            <person name="Grigoriev I.V."/>
            <person name="Miller A.N."/>
            <person name="O'Donnell K."/>
            <person name="Stajich J.E."/>
            <person name="Bonito G."/>
        </authorList>
    </citation>
    <scope>NUCLEOTIDE SEQUENCE</scope>
    <source>
        <strain evidence="6">KOD948</strain>
    </source>
</reference>
<dbReference type="GO" id="GO:0000110">
    <property type="term" value="C:nucleotide-excision repair factor 1 complex"/>
    <property type="evidence" value="ECO:0007669"/>
    <property type="project" value="TreeGrafter"/>
</dbReference>
<dbReference type="Gene3D" id="3.90.530.10">
    <property type="entry name" value="XPA C-terminal domain"/>
    <property type="match status" value="1"/>
</dbReference>
<dbReference type="PANTHER" id="PTHR10142">
    <property type="entry name" value="DNA REPAIR PROTEIN COMPLEMENTING XP-A CELLS"/>
    <property type="match status" value="1"/>
</dbReference>
<dbReference type="CDD" id="cd21077">
    <property type="entry name" value="DBD_Rad14"/>
    <property type="match status" value="1"/>
</dbReference>
<keyword evidence="3" id="KW-0539">Nucleus</keyword>
<dbReference type="GO" id="GO:0006284">
    <property type="term" value="P:base-excision repair"/>
    <property type="evidence" value="ECO:0007669"/>
    <property type="project" value="TreeGrafter"/>
</dbReference>
<proteinExistence type="predicted"/>
<dbReference type="NCBIfam" id="TIGR00598">
    <property type="entry name" value="rad14"/>
    <property type="match status" value="1"/>
</dbReference>
<protein>
    <recommendedName>
        <fullName evidence="5">XPA C-terminal domain-containing protein</fullName>
    </recommendedName>
</protein>
<keyword evidence="2" id="KW-0862">Zinc</keyword>
<organism evidence="6 7">
    <name type="scientific">Mortierella polycephala</name>
    <dbReference type="NCBI Taxonomy" id="41804"/>
    <lineage>
        <taxon>Eukaryota</taxon>
        <taxon>Fungi</taxon>
        <taxon>Fungi incertae sedis</taxon>
        <taxon>Mucoromycota</taxon>
        <taxon>Mortierellomycotina</taxon>
        <taxon>Mortierellomycetes</taxon>
        <taxon>Mortierellales</taxon>
        <taxon>Mortierellaceae</taxon>
        <taxon>Mortierella</taxon>
    </lineage>
</organism>
<sequence>MKLQGSSTDSKQASASTSASTLTSLPVSDPLPNQDTSSFSQQTLASHSKTKHESSSIPHEESVGRPVSKDELPPEIRKKIERNRLAALERLAKTKMRIESERAIAKEFGEEAISSTYTSLLLGSGSSESSAGNSESQPSTSVVIEKNSHLINKVMEAIEPLPKSGWTKFYDYDLSKMKDTRAGFIQELDESDAVGGGSPAAEDENNRKRKWQPTIAQPDPSIFLGAEGNYECQDCTSVDIDFQLLRHFHVPVCIGCRDVQPEKYSLLTKTECRQDYLLTDPELRDTELFPFWERPNPKKTTWNNMMLYMRYQVEEFAFKKWGGPEGLDREFERRERDKEARKELKFKKELRDLRNKTRTSVWQDKRLQQRAKVHKHHFGTALVDPESGTSVQTCVECGIQVECEEF</sequence>
<feature type="region of interest" description="Disordered" evidence="4">
    <location>
        <begin position="189"/>
        <end position="213"/>
    </location>
</feature>
<evidence type="ECO:0000256" key="2">
    <source>
        <dbReference type="ARBA" id="ARBA00022833"/>
    </source>
</evidence>
<comment type="caution">
    <text evidence="6">The sequence shown here is derived from an EMBL/GenBank/DDBJ whole genome shotgun (WGS) entry which is preliminary data.</text>
</comment>
<dbReference type="InterPro" id="IPR000465">
    <property type="entry name" value="XPA/RAD14"/>
</dbReference>
<dbReference type="Pfam" id="PF05181">
    <property type="entry name" value="XPA_C"/>
    <property type="match status" value="1"/>
</dbReference>
<gene>
    <name evidence="6" type="ORF">BG011_008438</name>
</gene>
<dbReference type="AlphaFoldDB" id="A0A9P6UB68"/>
<dbReference type="Proteomes" id="UP000726737">
    <property type="component" value="Unassembled WGS sequence"/>
</dbReference>
<dbReference type="GO" id="GO:0003684">
    <property type="term" value="F:damaged DNA binding"/>
    <property type="evidence" value="ECO:0007669"/>
    <property type="project" value="InterPro"/>
</dbReference>
<dbReference type="EMBL" id="JAAAJA010000007">
    <property type="protein sequence ID" value="KAG0267147.1"/>
    <property type="molecule type" value="Genomic_DNA"/>
</dbReference>
<dbReference type="GO" id="GO:1901255">
    <property type="term" value="P:nucleotide-excision repair involved in interstrand cross-link repair"/>
    <property type="evidence" value="ECO:0007669"/>
    <property type="project" value="TreeGrafter"/>
</dbReference>